<sequence>MNIRNLLCTAAFCAVAGLGAGHASAAESQDTIKIALNEWTGQQLSARIAAELLRKMDYKVELVTAGGLPQFTAMAKGELHANPEVWDNSITDIYTNGLASGELVNLGDLGLKPRDGWIYPPYMAELCPGLPSYQALYDCTQAFSNAETFPDGRLIAYPADWGTRSQQLVAALELPFKAVPGGSEGAMIAELKGAIAAKQPIVMMMWEPHWIFSQMDLNWVEWDASDGNCVESEESRGKACGFAQAHVNKIVSASFPDKWPNAAKFMEKYTLTNDEQSRLIFEVDQDHRPIEEVVAEWIDQNKDKWSVWTAP</sequence>
<dbReference type="InterPro" id="IPR007210">
    <property type="entry name" value="ABC_Gly_betaine_transp_sub-bd"/>
</dbReference>
<keyword evidence="1" id="KW-0732">Signal</keyword>
<organism evidence="3 4">
    <name type="scientific">Hoeflea marina</name>
    <dbReference type="NCBI Taxonomy" id="274592"/>
    <lineage>
        <taxon>Bacteria</taxon>
        <taxon>Pseudomonadati</taxon>
        <taxon>Pseudomonadota</taxon>
        <taxon>Alphaproteobacteria</taxon>
        <taxon>Hyphomicrobiales</taxon>
        <taxon>Rhizobiaceae</taxon>
        <taxon>Hoeflea</taxon>
    </lineage>
</organism>
<protein>
    <submittedName>
        <fullName evidence="3">Glycine betaine/proline transport system substrate-binding protein</fullName>
    </submittedName>
</protein>
<dbReference type="SUPFAM" id="SSF53850">
    <property type="entry name" value="Periplasmic binding protein-like II"/>
    <property type="match status" value="1"/>
</dbReference>
<evidence type="ECO:0000256" key="1">
    <source>
        <dbReference type="SAM" id="SignalP"/>
    </source>
</evidence>
<comment type="caution">
    <text evidence="3">The sequence shown here is derived from an EMBL/GenBank/DDBJ whole genome shotgun (WGS) entry which is preliminary data.</text>
</comment>
<feature type="chain" id="PRO_5016308716" evidence="1">
    <location>
        <begin position="26"/>
        <end position="311"/>
    </location>
</feature>
<dbReference type="GO" id="GO:0022857">
    <property type="term" value="F:transmembrane transporter activity"/>
    <property type="evidence" value="ECO:0007669"/>
    <property type="project" value="InterPro"/>
</dbReference>
<dbReference type="Pfam" id="PF04069">
    <property type="entry name" value="OpuAC"/>
    <property type="match status" value="1"/>
</dbReference>
<proteinExistence type="predicted"/>
<dbReference type="OrthoDB" id="7805658at2"/>
<evidence type="ECO:0000313" key="4">
    <source>
        <dbReference type="Proteomes" id="UP000246352"/>
    </source>
</evidence>
<evidence type="ECO:0000313" key="3">
    <source>
        <dbReference type="EMBL" id="PWW03780.1"/>
    </source>
</evidence>
<keyword evidence="4" id="KW-1185">Reference proteome</keyword>
<dbReference type="RefSeq" id="WP_158284836.1">
    <property type="nucleotide sequence ID" value="NZ_QGTR01000001.1"/>
</dbReference>
<dbReference type="Gene3D" id="3.40.190.10">
    <property type="entry name" value="Periplasmic binding protein-like II"/>
    <property type="match status" value="1"/>
</dbReference>
<gene>
    <name evidence="3" type="ORF">DFR52_101468</name>
</gene>
<feature type="domain" description="ABC-type glycine betaine transport system substrate-binding" evidence="2">
    <location>
        <begin position="30"/>
        <end position="300"/>
    </location>
</feature>
<dbReference type="Proteomes" id="UP000246352">
    <property type="component" value="Unassembled WGS sequence"/>
</dbReference>
<dbReference type="Gene3D" id="3.40.190.100">
    <property type="entry name" value="Glycine betaine-binding periplasmic protein, domain 2"/>
    <property type="match status" value="1"/>
</dbReference>
<evidence type="ECO:0000259" key="2">
    <source>
        <dbReference type="Pfam" id="PF04069"/>
    </source>
</evidence>
<name>A0A317PWD6_9HYPH</name>
<reference evidence="3 4" key="1">
    <citation type="submission" date="2018-05" db="EMBL/GenBank/DDBJ databases">
        <title>Genomic Encyclopedia of Type Strains, Phase IV (KMG-IV): sequencing the most valuable type-strain genomes for metagenomic binning, comparative biology and taxonomic classification.</title>
        <authorList>
            <person name="Goeker M."/>
        </authorList>
    </citation>
    <scope>NUCLEOTIDE SEQUENCE [LARGE SCALE GENOMIC DNA]</scope>
    <source>
        <strain evidence="3 4">DSM 16791</strain>
    </source>
</reference>
<accession>A0A317PWD6</accession>
<dbReference type="EMBL" id="QGTR01000001">
    <property type="protein sequence ID" value="PWW03780.1"/>
    <property type="molecule type" value="Genomic_DNA"/>
</dbReference>
<dbReference type="CDD" id="cd13643">
    <property type="entry name" value="PBP2_BCP_2"/>
    <property type="match status" value="1"/>
</dbReference>
<dbReference type="AlphaFoldDB" id="A0A317PWD6"/>
<feature type="signal peptide" evidence="1">
    <location>
        <begin position="1"/>
        <end position="25"/>
    </location>
</feature>
<dbReference type="GO" id="GO:0043190">
    <property type="term" value="C:ATP-binding cassette (ABC) transporter complex"/>
    <property type="evidence" value="ECO:0007669"/>
    <property type="project" value="InterPro"/>
</dbReference>